<dbReference type="EMBL" id="BNAQ01000009">
    <property type="protein sequence ID" value="GHH25329.1"/>
    <property type="molecule type" value="Genomic_DNA"/>
</dbReference>
<evidence type="ECO:0000313" key="3">
    <source>
        <dbReference type="EMBL" id="GHH25329.1"/>
    </source>
</evidence>
<feature type="signal peptide" evidence="2">
    <location>
        <begin position="1"/>
        <end position="15"/>
    </location>
</feature>
<accession>A0ABQ3LU58</accession>
<proteinExistence type="predicted"/>
<feature type="compositionally biased region" description="Polar residues" evidence="1">
    <location>
        <begin position="111"/>
        <end position="121"/>
    </location>
</feature>
<evidence type="ECO:0000256" key="2">
    <source>
        <dbReference type="SAM" id="SignalP"/>
    </source>
</evidence>
<sequence length="121" mass="12539">MKRAWLVLAGAFALAACGKSVKGTYNMVNGPSPGIVATFGDKTFSLSSGTSGNYEVSGDTVILSGMSMAGSYKIDGNKLIGDRFSFVPRDPNDKRPINQGPRGGSFDHETGVSSTLGSGKN</sequence>
<feature type="region of interest" description="Disordered" evidence="1">
    <location>
        <begin position="85"/>
        <end position="121"/>
    </location>
</feature>
<name>A0ABQ3LU58_9SPHN</name>
<protein>
    <submittedName>
        <fullName evidence="3">Uncharacterized protein</fullName>
    </submittedName>
</protein>
<keyword evidence="2" id="KW-0732">Signal</keyword>
<feature type="chain" id="PRO_5045238180" evidence="2">
    <location>
        <begin position="16"/>
        <end position="121"/>
    </location>
</feature>
<evidence type="ECO:0000313" key="4">
    <source>
        <dbReference type="Proteomes" id="UP000652430"/>
    </source>
</evidence>
<dbReference type="RefSeq" id="WP_189677627.1">
    <property type="nucleotide sequence ID" value="NZ_BNAQ01000009.1"/>
</dbReference>
<organism evidence="3 4">
    <name type="scientific">Sphingomonas glacialis</name>
    <dbReference type="NCBI Taxonomy" id="658225"/>
    <lineage>
        <taxon>Bacteria</taxon>
        <taxon>Pseudomonadati</taxon>
        <taxon>Pseudomonadota</taxon>
        <taxon>Alphaproteobacteria</taxon>
        <taxon>Sphingomonadales</taxon>
        <taxon>Sphingomonadaceae</taxon>
        <taxon>Sphingomonas</taxon>
    </lineage>
</organism>
<gene>
    <name evidence="3" type="ORF">GCM10008023_38590</name>
</gene>
<comment type="caution">
    <text evidence="3">The sequence shown here is derived from an EMBL/GenBank/DDBJ whole genome shotgun (WGS) entry which is preliminary data.</text>
</comment>
<evidence type="ECO:0000256" key="1">
    <source>
        <dbReference type="SAM" id="MobiDB-lite"/>
    </source>
</evidence>
<keyword evidence="4" id="KW-1185">Reference proteome</keyword>
<reference evidence="4" key="1">
    <citation type="journal article" date="2019" name="Int. J. Syst. Evol. Microbiol.">
        <title>The Global Catalogue of Microorganisms (GCM) 10K type strain sequencing project: providing services to taxonomists for standard genome sequencing and annotation.</title>
        <authorList>
            <consortium name="The Broad Institute Genomics Platform"/>
            <consortium name="The Broad Institute Genome Sequencing Center for Infectious Disease"/>
            <person name="Wu L."/>
            <person name="Ma J."/>
        </authorList>
    </citation>
    <scope>NUCLEOTIDE SEQUENCE [LARGE SCALE GENOMIC DNA]</scope>
    <source>
        <strain evidence="4">CGMCC 1.8957</strain>
    </source>
</reference>
<dbReference type="Proteomes" id="UP000652430">
    <property type="component" value="Unassembled WGS sequence"/>
</dbReference>
<dbReference type="PROSITE" id="PS51257">
    <property type="entry name" value="PROKAR_LIPOPROTEIN"/>
    <property type="match status" value="1"/>
</dbReference>